<proteinExistence type="predicted"/>
<evidence type="ECO:0000313" key="2">
    <source>
        <dbReference type="Proteomes" id="UP001172680"/>
    </source>
</evidence>
<evidence type="ECO:0000313" key="1">
    <source>
        <dbReference type="EMBL" id="KAJ9647351.1"/>
    </source>
</evidence>
<comment type="caution">
    <text evidence="1">The sequence shown here is derived from an EMBL/GenBank/DDBJ whole genome shotgun (WGS) entry which is preliminary data.</text>
</comment>
<dbReference type="EMBL" id="JAPDRP010000005">
    <property type="protein sequence ID" value="KAJ9647351.1"/>
    <property type="molecule type" value="Genomic_DNA"/>
</dbReference>
<organism evidence="1 2">
    <name type="scientific">Coniosporium tulheliwenetii</name>
    <dbReference type="NCBI Taxonomy" id="3383036"/>
    <lineage>
        <taxon>Eukaryota</taxon>
        <taxon>Fungi</taxon>
        <taxon>Dikarya</taxon>
        <taxon>Ascomycota</taxon>
        <taxon>Pezizomycotina</taxon>
        <taxon>Dothideomycetes</taxon>
        <taxon>Dothideomycetes incertae sedis</taxon>
        <taxon>Coniosporium</taxon>
    </lineage>
</organism>
<protein>
    <submittedName>
        <fullName evidence="1">Uncharacterized protein</fullName>
    </submittedName>
</protein>
<gene>
    <name evidence="1" type="ORF">H2199_002340</name>
</gene>
<accession>A0ACC2ZIM3</accession>
<reference evidence="1" key="1">
    <citation type="submission" date="2022-10" db="EMBL/GenBank/DDBJ databases">
        <title>Culturing micro-colonial fungi from biological soil crusts in the Mojave desert and describing Neophaeococcomyces mojavensis, and introducing the new genera and species Taxawa tesnikishii.</title>
        <authorList>
            <person name="Kurbessoian T."/>
            <person name="Stajich J.E."/>
        </authorList>
    </citation>
    <scope>NUCLEOTIDE SEQUENCE</scope>
    <source>
        <strain evidence="1">JES_115</strain>
    </source>
</reference>
<sequence>MIDFTLSPEQKQTREDAGKFANLVLKDAYASYSKYNTNHERFQATEPIVRKAAEMGLLKSAIPAALGGTGGSLIDVCLVVEELYAVEPSVALTILANALGLYPLVAGGTSRQHQKFLAPFLNGQDPALASLVYSEPGGTANFFEPGASGMQTTARKEGNMWILSGEKRNASDAYTIVKHLDTPGHTACSGPHIKFHGLRVPEYHVLAGPGTMNAYRLVQAAFTMSAVIVGAMSVGIMRHAFETALDFAKSRTAGSTVLLLERQSVADSLIDIKMSVEAARCITWKAAHALEHMGEAENSYEAKIWCSEAAVEVVTKAMRVVGISSYDTSFPVARMLSDALALPIFDGGNVGIRRRQLQKLFLADDYDPWRAAFGKA</sequence>
<dbReference type="Proteomes" id="UP001172680">
    <property type="component" value="Unassembled WGS sequence"/>
</dbReference>
<name>A0ACC2ZIM3_9PEZI</name>
<keyword evidence="2" id="KW-1185">Reference proteome</keyword>